<accession>A0AAJ5WTR1</accession>
<sequence>MSQTVEAQFLMDMLDTSKDVGKGLLDIYKRYDHLRIGGYMQPQFQVASEKGINSYSGGNFGTHVNNRFILRRGRVRFDYAHYNDAGQPVTQFAFQFDGTERGVNIRDFWGRYFENKWSLFAVTGGMFARPFGYEVNLSSSDREAPERGRMSQILMKTERDLGAMLTFEPRVPGHPLRFFKVDAGIFNGQGLAGPGEYDSYKDFIGKLSLKPYPLSKKLTVSAAVSILQGGLMQPTRYEYRMGQTNTGKQFVVDSALSNLGEKAPRQYRGADLQWKLKNKWGFTELRGEYWWGTQTATNSNTETPGALLNEPLYSRPFDGGFFCFLQNIVNTKHQLVVKYDWYDPNTRVKGKEIGIPGNNLTVADIKYSTLSMGYVQYVNPQLKLFLFYDRVWNESTGLSGYTTDVKDNVFTCRLQFRF</sequence>
<organism evidence="1 2">
    <name type="scientific">Candidatus Pseudobacter hemicellulosilyticus</name>
    <dbReference type="NCBI Taxonomy" id="3121375"/>
    <lineage>
        <taxon>Bacteria</taxon>
        <taxon>Pseudomonadati</taxon>
        <taxon>Bacteroidota</taxon>
        <taxon>Chitinophagia</taxon>
        <taxon>Chitinophagales</taxon>
        <taxon>Chitinophagaceae</taxon>
        <taxon>Pseudobacter</taxon>
    </lineage>
</organism>
<dbReference type="AlphaFoldDB" id="A0AAJ5WTR1"/>
<dbReference type="InterPro" id="IPR023614">
    <property type="entry name" value="Porin_dom_sf"/>
</dbReference>
<gene>
    <name evidence="1" type="ORF">P0Y53_02780</name>
</gene>
<evidence type="ECO:0000313" key="1">
    <source>
        <dbReference type="EMBL" id="WEK36413.1"/>
    </source>
</evidence>
<proteinExistence type="predicted"/>
<dbReference type="Gene3D" id="2.40.160.10">
    <property type="entry name" value="Porin"/>
    <property type="match status" value="1"/>
</dbReference>
<name>A0AAJ5WTR1_9BACT</name>
<protein>
    <submittedName>
        <fullName evidence="1">Porin</fullName>
    </submittedName>
</protein>
<dbReference type="Proteomes" id="UP001220610">
    <property type="component" value="Chromosome"/>
</dbReference>
<reference evidence="1" key="1">
    <citation type="submission" date="2023-03" db="EMBL/GenBank/DDBJ databases">
        <title>Andean soil-derived lignocellulolytic bacterial consortium as a source of novel taxa and putative plastic-active enzymes.</title>
        <authorList>
            <person name="Diaz-Garcia L."/>
            <person name="Chuvochina M."/>
            <person name="Feuerriegel G."/>
            <person name="Bunk B."/>
            <person name="Sproer C."/>
            <person name="Streit W.R."/>
            <person name="Rodriguez L.M."/>
            <person name="Overmann J."/>
            <person name="Jimenez D.J."/>
        </authorList>
    </citation>
    <scope>NUCLEOTIDE SEQUENCE</scope>
    <source>
        <strain evidence="1">MAG 7</strain>
    </source>
</reference>
<evidence type="ECO:0000313" key="2">
    <source>
        <dbReference type="Proteomes" id="UP001220610"/>
    </source>
</evidence>
<dbReference type="EMBL" id="CP119311">
    <property type="protein sequence ID" value="WEK36413.1"/>
    <property type="molecule type" value="Genomic_DNA"/>
</dbReference>